<dbReference type="EMBL" id="AMWN01000004">
    <property type="protein sequence ID" value="EXJ88748.1"/>
    <property type="molecule type" value="Genomic_DNA"/>
</dbReference>
<dbReference type="Proteomes" id="UP000019484">
    <property type="component" value="Unassembled WGS sequence"/>
</dbReference>
<dbReference type="HOGENOM" id="CLU_2440630_0_0_1"/>
<gene>
    <name evidence="1" type="ORF">A1O1_05680</name>
</gene>
<name>W9Y885_9EURO</name>
<keyword evidence="2" id="KW-1185">Reference proteome</keyword>
<proteinExistence type="predicted"/>
<accession>W9Y885</accession>
<evidence type="ECO:0000313" key="2">
    <source>
        <dbReference type="Proteomes" id="UP000019484"/>
    </source>
</evidence>
<evidence type="ECO:0000313" key="1">
    <source>
        <dbReference type="EMBL" id="EXJ88748.1"/>
    </source>
</evidence>
<reference evidence="1 2" key="1">
    <citation type="submission" date="2013-03" db="EMBL/GenBank/DDBJ databases">
        <title>The Genome Sequence of Capronia coronata CBS 617.96.</title>
        <authorList>
            <consortium name="The Broad Institute Genomics Platform"/>
            <person name="Cuomo C."/>
            <person name="de Hoog S."/>
            <person name="Gorbushina A."/>
            <person name="Walker B."/>
            <person name="Young S.K."/>
            <person name="Zeng Q."/>
            <person name="Gargeya S."/>
            <person name="Fitzgerald M."/>
            <person name="Haas B."/>
            <person name="Abouelleil A."/>
            <person name="Allen A.W."/>
            <person name="Alvarado L."/>
            <person name="Arachchi H.M."/>
            <person name="Berlin A.M."/>
            <person name="Chapman S.B."/>
            <person name="Gainer-Dewar J."/>
            <person name="Goldberg J."/>
            <person name="Griggs A."/>
            <person name="Gujja S."/>
            <person name="Hansen M."/>
            <person name="Howarth C."/>
            <person name="Imamovic A."/>
            <person name="Ireland A."/>
            <person name="Larimer J."/>
            <person name="McCowan C."/>
            <person name="Murphy C."/>
            <person name="Pearson M."/>
            <person name="Poon T.W."/>
            <person name="Priest M."/>
            <person name="Roberts A."/>
            <person name="Saif S."/>
            <person name="Shea T."/>
            <person name="Sisk P."/>
            <person name="Sykes S."/>
            <person name="Wortman J."/>
            <person name="Nusbaum C."/>
            <person name="Birren B."/>
        </authorList>
    </citation>
    <scope>NUCLEOTIDE SEQUENCE [LARGE SCALE GENOMIC DNA]</scope>
    <source>
        <strain evidence="1 2">CBS 617.96</strain>
    </source>
</reference>
<dbReference type="GeneID" id="19160553"/>
<dbReference type="AlphaFoldDB" id="W9Y885"/>
<sequence>MPESISDPKGYNTGIETMEVYVDVVDVQGREIFGSNNKESTKVVVLSTSISGVQMDAKDTSRADLPSLPGLYHGAEKGGPYGDESLLLGC</sequence>
<dbReference type="RefSeq" id="XP_007724754.1">
    <property type="nucleotide sequence ID" value="XM_007726564.1"/>
</dbReference>
<organism evidence="1 2">
    <name type="scientific">Capronia coronata CBS 617.96</name>
    <dbReference type="NCBI Taxonomy" id="1182541"/>
    <lineage>
        <taxon>Eukaryota</taxon>
        <taxon>Fungi</taxon>
        <taxon>Dikarya</taxon>
        <taxon>Ascomycota</taxon>
        <taxon>Pezizomycotina</taxon>
        <taxon>Eurotiomycetes</taxon>
        <taxon>Chaetothyriomycetidae</taxon>
        <taxon>Chaetothyriales</taxon>
        <taxon>Herpotrichiellaceae</taxon>
        <taxon>Capronia</taxon>
    </lineage>
</organism>
<protein>
    <submittedName>
        <fullName evidence="1">Uncharacterized protein</fullName>
    </submittedName>
</protein>
<comment type="caution">
    <text evidence="1">The sequence shown here is derived from an EMBL/GenBank/DDBJ whole genome shotgun (WGS) entry which is preliminary data.</text>
</comment>